<dbReference type="HAMAP" id="MF_00832">
    <property type="entry name" value="RutD"/>
    <property type="match status" value="1"/>
</dbReference>
<dbReference type="InterPro" id="IPR029058">
    <property type="entry name" value="AB_hydrolase_fold"/>
</dbReference>
<comment type="catalytic activity">
    <reaction evidence="2">
        <text>carbamate + 2 H(+) = NH4(+) + CO2</text>
        <dbReference type="Rhea" id="RHEA:15649"/>
        <dbReference type="ChEBI" id="CHEBI:13941"/>
        <dbReference type="ChEBI" id="CHEBI:15378"/>
        <dbReference type="ChEBI" id="CHEBI:16526"/>
        <dbReference type="ChEBI" id="CHEBI:28938"/>
    </reaction>
</comment>
<organism evidence="4 5">
    <name type="scientific">Sphingomonas glacialis</name>
    <dbReference type="NCBI Taxonomy" id="658225"/>
    <lineage>
        <taxon>Bacteria</taxon>
        <taxon>Pseudomonadati</taxon>
        <taxon>Pseudomonadota</taxon>
        <taxon>Alphaproteobacteria</taxon>
        <taxon>Sphingomonadales</taxon>
        <taxon>Sphingomonadaceae</taxon>
        <taxon>Sphingomonas</taxon>
    </lineage>
</organism>
<protein>
    <recommendedName>
        <fullName evidence="2">Putative carbamate hydrolase RutD</fullName>
        <ecNumber evidence="2">3.5.1.-</ecNumber>
    </recommendedName>
    <alternativeName>
        <fullName evidence="2">Aminohydrolase</fullName>
    </alternativeName>
</protein>
<name>A0ABQ3LE33_9SPHN</name>
<dbReference type="Pfam" id="PF00561">
    <property type="entry name" value="Abhydrolase_1"/>
    <property type="match status" value="1"/>
</dbReference>
<dbReference type="PANTHER" id="PTHR43433">
    <property type="entry name" value="HYDROLASE, ALPHA/BETA FOLD FAMILY PROTEIN"/>
    <property type="match status" value="1"/>
</dbReference>
<dbReference type="Proteomes" id="UP000652430">
    <property type="component" value="Unassembled WGS sequence"/>
</dbReference>
<dbReference type="InterPro" id="IPR019913">
    <property type="entry name" value="Pyrimidine_utilisation_RutD"/>
</dbReference>
<proteinExistence type="inferred from homology"/>
<evidence type="ECO:0000256" key="2">
    <source>
        <dbReference type="HAMAP-Rule" id="MF_00832"/>
    </source>
</evidence>
<dbReference type="InterPro" id="IPR050471">
    <property type="entry name" value="AB_hydrolase"/>
</dbReference>
<comment type="caution">
    <text evidence="4">The sequence shown here is derived from an EMBL/GenBank/DDBJ whole genome shotgun (WGS) entry which is preliminary data.</text>
</comment>
<dbReference type="InterPro" id="IPR000073">
    <property type="entry name" value="AB_hydrolase_1"/>
</dbReference>
<comment type="similarity">
    <text evidence="2">Belongs to the AB hydrolase superfamily. Hydrolase RutD family.</text>
</comment>
<evidence type="ECO:0000259" key="3">
    <source>
        <dbReference type="Pfam" id="PF00561"/>
    </source>
</evidence>
<dbReference type="RefSeq" id="WP_189675637.1">
    <property type="nucleotide sequence ID" value="NZ_BNAQ01000002.1"/>
</dbReference>
<dbReference type="InterPro" id="IPR000639">
    <property type="entry name" value="Epox_hydrolase-like"/>
</dbReference>
<accession>A0ABQ3LE33</accession>
<reference evidence="5" key="1">
    <citation type="journal article" date="2019" name="Int. J. Syst. Evol. Microbiol.">
        <title>The Global Catalogue of Microorganisms (GCM) 10K type strain sequencing project: providing services to taxonomists for standard genome sequencing and annotation.</title>
        <authorList>
            <consortium name="The Broad Institute Genomics Platform"/>
            <consortium name="The Broad Institute Genome Sequencing Center for Infectious Disease"/>
            <person name="Wu L."/>
            <person name="Ma J."/>
        </authorList>
    </citation>
    <scope>NUCLEOTIDE SEQUENCE [LARGE SCALE GENOMIC DNA]</scope>
    <source>
        <strain evidence="5">CGMCC 1.8957</strain>
    </source>
</reference>
<sequence length="266" mass="28210">MAEAAGLYYEIHGREDAPPLMLSSGLGGSAHYWAPNIAALSERYRVIAYDHRGTGRSDRALPDAVTVDDLAADMLALLDALAIPRATIVGHAAGGVAALALALMAPDRVDKLVVVNGWASPDPHFLRCFAVRLALLRGSGPEAYLRAQPLFLYPPNWISANDALLEAELPEQLAHFPGAATMEKRIAALAAFDVSERLRDIHRPVLVVVSDDDMLVPSNAGVALANGLPIAGFCRAEHGGHAVNVVDPDAFNSFVLAWLAGETVQG</sequence>
<evidence type="ECO:0000313" key="4">
    <source>
        <dbReference type="EMBL" id="GHH13390.1"/>
    </source>
</evidence>
<comment type="function">
    <text evidence="2">Involved in pyrimidine catabolism. May facilitate the hydrolysis of carbamate, a reaction that can also occur spontaneously.</text>
</comment>
<gene>
    <name evidence="2 4" type="primary">rutD</name>
    <name evidence="4" type="ORF">GCM10008023_13570</name>
</gene>
<keyword evidence="5" id="KW-1185">Reference proteome</keyword>
<keyword evidence="1 2" id="KW-0378">Hydrolase</keyword>
<feature type="domain" description="AB hydrolase-1" evidence="3">
    <location>
        <begin position="18"/>
        <end position="126"/>
    </location>
</feature>
<dbReference type="EC" id="3.5.1.-" evidence="2"/>
<dbReference type="PRINTS" id="PR00111">
    <property type="entry name" value="ABHYDROLASE"/>
</dbReference>
<dbReference type="PANTHER" id="PTHR43433:SF5">
    <property type="entry name" value="AB HYDROLASE-1 DOMAIN-CONTAINING PROTEIN"/>
    <property type="match status" value="1"/>
</dbReference>
<dbReference type="PRINTS" id="PR00412">
    <property type="entry name" value="EPOXHYDRLASE"/>
</dbReference>
<dbReference type="GO" id="GO:0016787">
    <property type="term" value="F:hydrolase activity"/>
    <property type="evidence" value="ECO:0007669"/>
    <property type="project" value="UniProtKB-KW"/>
</dbReference>
<dbReference type="NCBIfam" id="TIGR03611">
    <property type="entry name" value="RutD"/>
    <property type="match status" value="1"/>
</dbReference>
<dbReference type="Gene3D" id="3.40.50.1820">
    <property type="entry name" value="alpha/beta hydrolase"/>
    <property type="match status" value="1"/>
</dbReference>
<dbReference type="SUPFAM" id="SSF53474">
    <property type="entry name" value="alpha/beta-Hydrolases"/>
    <property type="match status" value="1"/>
</dbReference>
<dbReference type="EMBL" id="BNAQ01000002">
    <property type="protein sequence ID" value="GHH13390.1"/>
    <property type="molecule type" value="Genomic_DNA"/>
</dbReference>
<evidence type="ECO:0000313" key="5">
    <source>
        <dbReference type="Proteomes" id="UP000652430"/>
    </source>
</evidence>
<evidence type="ECO:0000256" key="1">
    <source>
        <dbReference type="ARBA" id="ARBA00022801"/>
    </source>
</evidence>